<dbReference type="AlphaFoldDB" id="A0A8J8T8Q2"/>
<accession>A0A8J8T8Q2</accession>
<proteinExistence type="predicted"/>
<reference evidence="1" key="1">
    <citation type="submission" date="2019-06" db="EMBL/GenBank/DDBJ databases">
        <authorList>
            <person name="Zheng W."/>
        </authorList>
    </citation>
    <scope>NUCLEOTIDE SEQUENCE</scope>
    <source>
        <strain evidence="1">QDHG01</strain>
    </source>
</reference>
<evidence type="ECO:0000313" key="2">
    <source>
        <dbReference type="Proteomes" id="UP000785679"/>
    </source>
</evidence>
<name>A0A8J8T8Q2_HALGN</name>
<dbReference type="Proteomes" id="UP000785679">
    <property type="component" value="Unassembled WGS sequence"/>
</dbReference>
<keyword evidence="2" id="KW-1185">Reference proteome</keyword>
<dbReference type="OrthoDB" id="325494at2759"/>
<sequence length="243" mass="28440">MELSNDDLIIHETILNFVKYSIFEKLQDRDYFAMYTMKSGKQPLPILPLDQKHHNYKIKRQQLADLNFTSRMDMKPSKDLSEVLLTCFLASQLIVPPPLDSSSRVRSGFYPQSMSKWIVAFVGPQYQNLWGINMFLNQLSGEVDVNLMIVGINIKNRKLCASYQRLCHRTPEGQFVNLDFDPEMPQFFLWGKNLGRSETFGKQTQEDESYEPKYKTILNRVEAALSLYDSKREPFITEHIYFK</sequence>
<evidence type="ECO:0000313" key="1">
    <source>
        <dbReference type="EMBL" id="TNV85835.1"/>
    </source>
</evidence>
<dbReference type="EMBL" id="RRYP01001520">
    <property type="protein sequence ID" value="TNV85835.1"/>
    <property type="molecule type" value="Genomic_DNA"/>
</dbReference>
<protein>
    <submittedName>
        <fullName evidence="1">Uncharacterized protein</fullName>
    </submittedName>
</protein>
<comment type="caution">
    <text evidence="1">The sequence shown here is derived from an EMBL/GenBank/DDBJ whole genome shotgun (WGS) entry which is preliminary data.</text>
</comment>
<organism evidence="1 2">
    <name type="scientific">Halteria grandinella</name>
    <dbReference type="NCBI Taxonomy" id="5974"/>
    <lineage>
        <taxon>Eukaryota</taxon>
        <taxon>Sar</taxon>
        <taxon>Alveolata</taxon>
        <taxon>Ciliophora</taxon>
        <taxon>Intramacronucleata</taxon>
        <taxon>Spirotrichea</taxon>
        <taxon>Stichotrichia</taxon>
        <taxon>Sporadotrichida</taxon>
        <taxon>Halteriidae</taxon>
        <taxon>Halteria</taxon>
    </lineage>
</organism>
<gene>
    <name evidence="1" type="ORF">FGO68_gene8805</name>
</gene>